<dbReference type="AlphaFoldDB" id="A0AB38R4A6"/>
<protein>
    <recommendedName>
        <fullName evidence="4">Lipoprotein</fullName>
    </recommendedName>
</protein>
<name>A0AB38R4A6_PARTM</name>
<organism evidence="2 3">
    <name type="scientific">Parageobacillus thermoglucosidasius</name>
    <name type="common">Geobacillus thermoglucosidasius</name>
    <dbReference type="NCBI Taxonomy" id="1426"/>
    <lineage>
        <taxon>Bacteria</taxon>
        <taxon>Bacillati</taxon>
        <taxon>Bacillota</taxon>
        <taxon>Bacilli</taxon>
        <taxon>Bacillales</taxon>
        <taxon>Anoxybacillaceae</taxon>
        <taxon>Parageobacillus</taxon>
    </lineage>
</organism>
<evidence type="ECO:0000313" key="3">
    <source>
        <dbReference type="Proteomes" id="UP001058458"/>
    </source>
</evidence>
<dbReference type="RefSeq" id="WP_256834689.1">
    <property type="nucleotide sequence ID" value="NZ_CP063414.1"/>
</dbReference>
<dbReference type="PROSITE" id="PS51257">
    <property type="entry name" value="PROKAR_LIPOPROTEIN"/>
    <property type="match status" value="1"/>
</dbReference>
<evidence type="ECO:0000256" key="1">
    <source>
        <dbReference type="SAM" id="SignalP"/>
    </source>
</evidence>
<feature type="signal peptide" evidence="1">
    <location>
        <begin position="1"/>
        <end position="26"/>
    </location>
</feature>
<sequence length="142" mass="15906">MKIKKTLLLTMTVIVLLAACSTKQDAVQQLPNKIPVTIQILDKGSKYSKFFVHIAAKGYQTKEIAYVPKDKTMIVTKKQFTLNLYTGITYTFQVSPTTYDTIDEYLTAKKASGSTNEGENLPISKIQFTPSLKNNKFTISVE</sequence>
<dbReference type="Proteomes" id="UP001058458">
    <property type="component" value="Chromosome"/>
</dbReference>
<reference evidence="2" key="1">
    <citation type="submission" date="2020-10" db="EMBL/GenBank/DDBJ databases">
        <authorList>
            <person name="Delgado J.A."/>
            <person name="Gonzalez J.M."/>
        </authorList>
    </citation>
    <scope>NUCLEOTIDE SEQUENCE</scope>
    <source>
        <strain evidence="2">23.6</strain>
    </source>
</reference>
<feature type="chain" id="PRO_5044251723" description="Lipoprotein" evidence="1">
    <location>
        <begin position="27"/>
        <end position="142"/>
    </location>
</feature>
<evidence type="ECO:0000313" key="2">
    <source>
        <dbReference type="EMBL" id="UOE77499.1"/>
    </source>
</evidence>
<evidence type="ECO:0008006" key="4">
    <source>
        <dbReference type="Google" id="ProtNLM"/>
    </source>
</evidence>
<gene>
    <name evidence="2" type="ORF">IMI45_06655</name>
</gene>
<proteinExistence type="predicted"/>
<keyword evidence="1" id="KW-0732">Signal</keyword>
<accession>A0AB38R4A6</accession>
<dbReference type="EMBL" id="CP063414">
    <property type="protein sequence ID" value="UOE77499.1"/>
    <property type="molecule type" value="Genomic_DNA"/>
</dbReference>